<dbReference type="AlphaFoldDB" id="A0A8B7P2F7"/>
<dbReference type="Proteomes" id="UP000694843">
    <property type="component" value="Unplaced"/>
</dbReference>
<reference evidence="2" key="1">
    <citation type="submission" date="2025-08" db="UniProtKB">
        <authorList>
            <consortium name="RefSeq"/>
        </authorList>
    </citation>
    <scope>IDENTIFICATION</scope>
    <source>
        <tissue evidence="2">Whole organism</tissue>
    </source>
</reference>
<proteinExistence type="predicted"/>
<name>A0A8B7P2F7_HYAAZ</name>
<dbReference type="GeneID" id="108676604"/>
<keyword evidence="1" id="KW-1185">Reference proteome</keyword>
<evidence type="ECO:0000313" key="2">
    <source>
        <dbReference type="RefSeq" id="XP_018020202.1"/>
    </source>
</evidence>
<organism evidence="1 2">
    <name type="scientific">Hyalella azteca</name>
    <name type="common">Amphipod</name>
    <dbReference type="NCBI Taxonomy" id="294128"/>
    <lineage>
        <taxon>Eukaryota</taxon>
        <taxon>Metazoa</taxon>
        <taxon>Ecdysozoa</taxon>
        <taxon>Arthropoda</taxon>
        <taxon>Crustacea</taxon>
        <taxon>Multicrustacea</taxon>
        <taxon>Malacostraca</taxon>
        <taxon>Eumalacostraca</taxon>
        <taxon>Peracarida</taxon>
        <taxon>Amphipoda</taxon>
        <taxon>Senticaudata</taxon>
        <taxon>Talitrida</taxon>
        <taxon>Talitroidea</taxon>
        <taxon>Hyalellidae</taxon>
        <taxon>Hyalella</taxon>
    </lineage>
</organism>
<evidence type="ECO:0000313" key="1">
    <source>
        <dbReference type="Proteomes" id="UP000694843"/>
    </source>
</evidence>
<dbReference type="RefSeq" id="XP_018020202.1">
    <property type="nucleotide sequence ID" value="XM_018164713.1"/>
</dbReference>
<gene>
    <name evidence="2" type="primary">LOC108676604</name>
</gene>
<dbReference type="KEGG" id="hazt:108676604"/>
<accession>A0A8B7P2F7</accession>
<protein>
    <submittedName>
        <fullName evidence="2">Uncharacterized protein LOC108676604</fullName>
    </submittedName>
</protein>
<sequence>MYKTLLQLALEKCKHRNECCCKKMFKESFLEEHDEEQNVSQIKNEKFDDSSFVPQYDCKKGTNTWRGHHVVGESWFDGISSADTRSKIAAKKTHLEIPQLINAIKFCEHEDAQQLKHGRPTSDESQNATKNSMIAGIFMTTYSLPFVIYTALCTLLSIICPSHLSHPLGNQHQTYFTLQNITLANYEVCATTMKNFFATTFSATRSTRKFMICYGRGTIPMDASRQSTVATYVADNGLPKEVLLDVSMVRHGNMLSTMNHLKKIVASFLDPSSIAFICTDEAAVSSGTNQGLMELLRATDKYNNLLELPDFYHNLENLLNETMPQWVIDTLSTCRAIGSFMNNHNVMKQIHRHINVSLGSTFTVSLNQSQSQSAENVQLHLESILNNIQILFEALPELIHYKNSIGNRAKLILRLLANDSFVVRMMMIHRLYRTMLSKQKSAQDISFGPLEYKHKVDSLSTELCKLKEPSIEIQTFMKSGVIVLNSGSYTSYNYKGIKFKEISSNLGLETTNKLDRSRDDDMTSLIEENSKWIDNICKEACNHLEIPAPIIYASESFSLHCKSFMISKQLTAIKKLYDSVNIQFESCGSACAGHQECTCLKNDYTNFMDVFQSEWQAAPDNKLLNNETKRSQSYTQAFAHYISTNNRETTYPVNIIRCLEVVQLMKPTLSPARRVMSHVAITLRNRFESKDYLNEAKCDEDTLIDTVQMEVFLRCNTNMVQHDADLAKEIFLSKHEESLMKTEKSTDEGTEISNNLIKLGSEVGTKNVHKRPCIHDSEETDIKKIRVNCLTSEHEEAEQSLPQVSDGEVKSEVLEAGALLPVHEVFVVDKIKEELEDVDIKEEPFYDEKVGIKAVREKFEEIISQS</sequence>